<dbReference type="PANTHER" id="PTHR42928">
    <property type="entry name" value="TRICARBOXYLATE-BINDING PROTEIN"/>
    <property type="match status" value="1"/>
</dbReference>
<keyword evidence="4" id="KW-1185">Reference proteome</keyword>
<dbReference type="STRING" id="1527607.SAMN05428957_102218"/>
<comment type="similarity">
    <text evidence="1">Belongs to the UPF0065 (bug) family.</text>
</comment>
<dbReference type="OrthoDB" id="8678477at2"/>
<accession>A0A1G9QC72</accession>
<evidence type="ECO:0000256" key="1">
    <source>
        <dbReference type="ARBA" id="ARBA00006987"/>
    </source>
</evidence>
<evidence type="ECO:0000313" key="4">
    <source>
        <dbReference type="Proteomes" id="UP000198552"/>
    </source>
</evidence>
<dbReference type="CDD" id="cd07012">
    <property type="entry name" value="PBP2_Bug_TTT"/>
    <property type="match status" value="1"/>
</dbReference>
<dbReference type="InterPro" id="IPR005064">
    <property type="entry name" value="BUG"/>
</dbReference>
<keyword evidence="2" id="KW-0732">Signal</keyword>
<evidence type="ECO:0000256" key="2">
    <source>
        <dbReference type="SAM" id="SignalP"/>
    </source>
</evidence>
<dbReference type="Pfam" id="PF03401">
    <property type="entry name" value="TctC"/>
    <property type="match status" value="1"/>
</dbReference>
<dbReference type="Gene3D" id="3.40.190.10">
    <property type="entry name" value="Periplasmic binding protein-like II"/>
    <property type="match status" value="1"/>
</dbReference>
<name>A0A1G9QC72_9BURK</name>
<dbReference type="RefSeq" id="WP_091566888.1">
    <property type="nucleotide sequence ID" value="NZ_FNHP01000002.1"/>
</dbReference>
<feature type="chain" id="PRO_5011690185" evidence="2">
    <location>
        <begin position="28"/>
        <end position="326"/>
    </location>
</feature>
<dbReference type="AlphaFoldDB" id="A0A1G9QC72"/>
<reference evidence="4" key="1">
    <citation type="submission" date="2016-10" db="EMBL/GenBank/DDBJ databases">
        <authorList>
            <person name="Varghese N."/>
            <person name="Submissions S."/>
        </authorList>
    </citation>
    <scope>NUCLEOTIDE SEQUENCE [LARGE SCALE GENOMIC DNA]</scope>
    <source>
        <strain evidence="4">EPL6</strain>
    </source>
</reference>
<dbReference type="SUPFAM" id="SSF53850">
    <property type="entry name" value="Periplasmic binding protein-like II"/>
    <property type="match status" value="1"/>
</dbReference>
<sequence>MPALLRRHLLAVLACAPLALSPLPASAQDGAPVRLLVGYSAGGPVDQGARLFGQALAKELNTAVIVENKPGANATLAGSEVVRAKPDGLTLWFAASPTITISPNVMAKMPFDPARDLTPVAPILSYYNVLVVNNGEPYKNVQELVAHAKAHPGKLAYGSAGVGGSNHLGALLLARRSGIELNHIPYKGNAPAMTDVIGGQLNMMLDIISTASSYIHAGKVRAIAVTSPRRNPSLPDVPTVAESGIDGLKDFDVGGWYGLYGPRELPPEQVARLNRAANAALAQPELKKRLQDLGYELWTGSPQQLAERAARERTLWSTVTQGIVVN</sequence>
<protein>
    <submittedName>
        <fullName evidence="3">Tripartite-type tricarboxylate transporter, receptor component TctC</fullName>
    </submittedName>
</protein>
<dbReference type="PANTHER" id="PTHR42928:SF5">
    <property type="entry name" value="BLR1237 PROTEIN"/>
    <property type="match status" value="1"/>
</dbReference>
<feature type="signal peptide" evidence="2">
    <location>
        <begin position="1"/>
        <end position="27"/>
    </location>
</feature>
<organism evidence="3 4">
    <name type="scientific">Oryzisolibacter propanilivorax</name>
    <dbReference type="NCBI Taxonomy" id="1527607"/>
    <lineage>
        <taxon>Bacteria</taxon>
        <taxon>Pseudomonadati</taxon>
        <taxon>Pseudomonadota</taxon>
        <taxon>Betaproteobacteria</taxon>
        <taxon>Burkholderiales</taxon>
        <taxon>Comamonadaceae</taxon>
        <taxon>Oryzisolibacter</taxon>
    </lineage>
</organism>
<keyword evidence="3" id="KW-0675">Receptor</keyword>
<dbReference type="Proteomes" id="UP000198552">
    <property type="component" value="Unassembled WGS sequence"/>
</dbReference>
<proteinExistence type="inferred from homology"/>
<dbReference type="EMBL" id="FNHP01000002">
    <property type="protein sequence ID" value="SDM08672.1"/>
    <property type="molecule type" value="Genomic_DNA"/>
</dbReference>
<gene>
    <name evidence="3" type="ORF">SAMN05428957_102218</name>
</gene>
<dbReference type="Gene3D" id="3.40.190.150">
    <property type="entry name" value="Bordetella uptake gene, domain 1"/>
    <property type="match status" value="1"/>
</dbReference>
<dbReference type="InterPro" id="IPR042100">
    <property type="entry name" value="Bug_dom1"/>
</dbReference>
<evidence type="ECO:0000313" key="3">
    <source>
        <dbReference type="EMBL" id="SDM08672.1"/>
    </source>
</evidence>
<dbReference type="PIRSF" id="PIRSF017082">
    <property type="entry name" value="YflP"/>
    <property type="match status" value="1"/>
</dbReference>